<sequence length="58" mass="6777">MAVVIDRYDAMLRHSREKMLKFVSRGRIPICVQAKVGDLFRSSTRDRFFDIALNIMDS</sequence>
<dbReference type="AlphaFoldDB" id="A0A091BFX8"/>
<dbReference type="Proteomes" id="UP000029392">
    <property type="component" value="Unassembled WGS sequence"/>
</dbReference>
<protein>
    <submittedName>
        <fullName evidence="1">Uncharacterized protein</fullName>
    </submittedName>
</protein>
<dbReference type="EMBL" id="AVCH01000193">
    <property type="protein sequence ID" value="KFN43280.1"/>
    <property type="molecule type" value="Genomic_DNA"/>
</dbReference>
<keyword evidence="2" id="KW-1185">Reference proteome</keyword>
<evidence type="ECO:0000313" key="1">
    <source>
        <dbReference type="EMBL" id="KFN43280.1"/>
    </source>
</evidence>
<comment type="caution">
    <text evidence="1">The sequence shown here is derived from an EMBL/GenBank/DDBJ whole genome shotgun (WGS) entry which is preliminary data.</text>
</comment>
<gene>
    <name evidence="1" type="ORF">N790_02620</name>
</gene>
<accession>A0A091BFX8</accession>
<reference evidence="1 2" key="1">
    <citation type="submission" date="2013-09" db="EMBL/GenBank/DDBJ databases">
        <title>Genome sequencing of Arenimonas malthae.</title>
        <authorList>
            <person name="Chen F."/>
            <person name="Wang G."/>
        </authorList>
    </citation>
    <scope>NUCLEOTIDE SEQUENCE [LARGE SCALE GENOMIC DNA]</scope>
    <source>
        <strain evidence="1 2">CC-JY-1</strain>
    </source>
</reference>
<proteinExistence type="predicted"/>
<evidence type="ECO:0000313" key="2">
    <source>
        <dbReference type="Proteomes" id="UP000029392"/>
    </source>
</evidence>
<organism evidence="1 2">
    <name type="scientific">Arenimonas malthae CC-JY-1</name>
    <dbReference type="NCBI Taxonomy" id="1384054"/>
    <lineage>
        <taxon>Bacteria</taxon>
        <taxon>Pseudomonadati</taxon>
        <taxon>Pseudomonadota</taxon>
        <taxon>Gammaproteobacteria</taxon>
        <taxon>Lysobacterales</taxon>
        <taxon>Lysobacteraceae</taxon>
        <taxon>Arenimonas</taxon>
    </lineage>
</organism>
<name>A0A091BFX8_9GAMM</name>